<keyword evidence="3 8" id="KW-0732">Signal</keyword>
<feature type="compositionally biased region" description="Low complexity" evidence="7">
    <location>
        <begin position="132"/>
        <end position="146"/>
    </location>
</feature>
<evidence type="ECO:0000313" key="12">
    <source>
        <dbReference type="Proteomes" id="UP000182347"/>
    </source>
</evidence>
<keyword evidence="4" id="KW-0677">Repeat</keyword>
<evidence type="ECO:0000313" key="11">
    <source>
        <dbReference type="EMBL" id="SDM23949.1"/>
    </source>
</evidence>
<dbReference type="Gene3D" id="3.10.350.10">
    <property type="entry name" value="LysM domain"/>
    <property type="match status" value="2"/>
</dbReference>
<dbReference type="Proteomes" id="UP000182347">
    <property type="component" value="Unassembled WGS sequence"/>
</dbReference>
<feature type="domain" description="LysM" evidence="9">
    <location>
        <begin position="88"/>
        <end position="131"/>
    </location>
</feature>
<evidence type="ECO:0000256" key="2">
    <source>
        <dbReference type="ARBA" id="ARBA00022670"/>
    </source>
</evidence>
<keyword evidence="12" id="KW-1185">Reference proteome</keyword>
<evidence type="ECO:0000256" key="8">
    <source>
        <dbReference type="SAM" id="SignalP"/>
    </source>
</evidence>
<dbReference type="Pfam" id="PF00877">
    <property type="entry name" value="NLPC_P60"/>
    <property type="match status" value="1"/>
</dbReference>
<evidence type="ECO:0000256" key="4">
    <source>
        <dbReference type="ARBA" id="ARBA00022737"/>
    </source>
</evidence>
<protein>
    <submittedName>
        <fullName evidence="11">Peptidoglycan endopeptidase LytE</fullName>
    </submittedName>
</protein>
<dbReference type="InterPro" id="IPR018392">
    <property type="entry name" value="LysM"/>
</dbReference>
<dbReference type="SUPFAM" id="SSF54001">
    <property type="entry name" value="Cysteine proteinases"/>
    <property type="match status" value="1"/>
</dbReference>
<gene>
    <name evidence="11" type="ORF">SAMN05216244_2034</name>
</gene>
<evidence type="ECO:0000256" key="1">
    <source>
        <dbReference type="ARBA" id="ARBA00007074"/>
    </source>
</evidence>
<dbReference type="InterPro" id="IPR000064">
    <property type="entry name" value="NLP_P60_dom"/>
</dbReference>
<keyword evidence="6" id="KW-0788">Thiol protease</keyword>
<dbReference type="GO" id="GO:0006508">
    <property type="term" value="P:proteolysis"/>
    <property type="evidence" value="ECO:0007669"/>
    <property type="project" value="UniProtKB-KW"/>
</dbReference>
<evidence type="ECO:0000256" key="5">
    <source>
        <dbReference type="ARBA" id="ARBA00022801"/>
    </source>
</evidence>
<evidence type="ECO:0000259" key="10">
    <source>
        <dbReference type="PROSITE" id="PS51935"/>
    </source>
</evidence>
<name>A0A1G9RKU9_9BACI</name>
<organism evidence="11 12">
    <name type="scientific">Sediminibacillus halophilus</name>
    <dbReference type="NCBI Taxonomy" id="482461"/>
    <lineage>
        <taxon>Bacteria</taxon>
        <taxon>Bacillati</taxon>
        <taxon>Bacillota</taxon>
        <taxon>Bacilli</taxon>
        <taxon>Bacillales</taxon>
        <taxon>Bacillaceae</taxon>
        <taxon>Sediminibacillus</taxon>
    </lineage>
</organism>
<proteinExistence type="inferred from homology"/>
<dbReference type="PROSITE" id="PS51935">
    <property type="entry name" value="NLPC_P60"/>
    <property type="match status" value="1"/>
</dbReference>
<sequence length="283" mass="29797">MRKSNKTLFSVAATVVLASAFTTSVEASSYKVQSGDTLWSISQKYNTTVQNLQSTNNISGTIIYPNQVIETGDGESSSKSSASSSSATTYKVKSGDTLWAIGKDHGVSVSNLKSWNNLSSDLIVTGQTLKVSGSSSSSQASSNSSEKVSEKETKVKSASVSTSGNNGSALVNEAKKHVGTPYVWGGASPSGFDCSGFIYYVSKQAGNSFGRTSAANLYNQSTKVSNPQPGDLIFFKGTYKSGISHVGFYAGNNQFVHASSSGVQMTSVSNPYWNSHFAGYGRM</sequence>
<dbReference type="CDD" id="cd00118">
    <property type="entry name" value="LysM"/>
    <property type="match status" value="2"/>
</dbReference>
<dbReference type="GO" id="GO:0008234">
    <property type="term" value="F:cysteine-type peptidase activity"/>
    <property type="evidence" value="ECO:0007669"/>
    <property type="project" value="UniProtKB-KW"/>
</dbReference>
<dbReference type="EMBL" id="FNHF01000002">
    <property type="protein sequence ID" value="SDM23949.1"/>
    <property type="molecule type" value="Genomic_DNA"/>
</dbReference>
<dbReference type="Gene3D" id="3.90.1720.10">
    <property type="entry name" value="endopeptidase domain like (from Nostoc punctiforme)"/>
    <property type="match status" value="1"/>
</dbReference>
<feature type="chain" id="PRO_5010339705" evidence="8">
    <location>
        <begin position="28"/>
        <end position="283"/>
    </location>
</feature>
<evidence type="ECO:0000259" key="9">
    <source>
        <dbReference type="PROSITE" id="PS51782"/>
    </source>
</evidence>
<evidence type="ECO:0000256" key="6">
    <source>
        <dbReference type="ARBA" id="ARBA00022807"/>
    </source>
</evidence>
<dbReference type="SMART" id="SM00257">
    <property type="entry name" value="LysM"/>
    <property type="match status" value="2"/>
</dbReference>
<dbReference type="AlphaFoldDB" id="A0A1G9RKU9"/>
<dbReference type="InterPro" id="IPR038765">
    <property type="entry name" value="Papain-like_cys_pep_sf"/>
</dbReference>
<evidence type="ECO:0000256" key="3">
    <source>
        <dbReference type="ARBA" id="ARBA00022729"/>
    </source>
</evidence>
<feature type="region of interest" description="Disordered" evidence="7">
    <location>
        <begin position="132"/>
        <end position="168"/>
    </location>
</feature>
<dbReference type="STRING" id="482461.SAMN05216244_2034"/>
<feature type="domain" description="NlpC/P60" evidence="10">
    <location>
        <begin position="164"/>
        <end position="283"/>
    </location>
</feature>
<dbReference type="InterPro" id="IPR036779">
    <property type="entry name" value="LysM_dom_sf"/>
</dbReference>
<keyword evidence="2" id="KW-0645">Protease</keyword>
<feature type="domain" description="LysM" evidence="9">
    <location>
        <begin position="28"/>
        <end position="71"/>
    </location>
</feature>
<comment type="similarity">
    <text evidence="1">Belongs to the peptidase C40 family.</text>
</comment>
<accession>A0A1G9RKU9</accession>
<dbReference type="PROSITE" id="PS51782">
    <property type="entry name" value="LYSM"/>
    <property type="match status" value="2"/>
</dbReference>
<dbReference type="RefSeq" id="WP_074598693.1">
    <property type="nucleotide sequence ID" value="NZ_FNHF01000002.1"/>
</dbReference>
<keyword evidence="5" id="KW-0378">Hydrolase</keyword>
<dbReference type="PANTHER" id="PTHR47053">
    <property type="entry name" value="MUREIN DD-ENDOPEPTIDASE MEPH-RELATED"/>
    <property type="match status" value="1"/>
</dbReference>
<dbReference type="InterPro" id="IPR051202">
    <property type="entry name" value="Peptidase_C40"/>
</dbReference>
<reference evidence="12" key="1">
    <citation type="submission" date="2016-10" db="EMBL/GenBank/DDBJ databases">
        <authorList>
            <person name="Varghese N."/>
            <person name="Submissions S."/>
        </authorList>
    </citation>
    <scope>NUCLEOTIDE SEQUENCE [LARGE SCALE GENOMIC DNA]</scope>
    <source>
        <strain evidence="12">CGMCC 1.6199</strain>
    </source>
</reference>
<dbReference type="SUPFAM" id="SSF54106">
    <property type="entry name" value="LysM domain"/>
    <property type="match status" value="2"/>
</dbReference>
<dbReference type="Pfam" id="PF01476">
    <property type="entry name" value="LysM"/>
    <property type="match status" value="2"/>
</dbReference>
<dbReference type="OrthoDB" id="9813368at2"/>
<dbReference type="PANTHER" id="PTHR47053:SF1">
    <property type="entry name" value="MUREIN DD-ENDOPEPTIDASE MEPH-RELATED"/>
    <property type="match status" value="1"/>
</dbReference>
<evidence type="ECO:0000256" key="7">
    <source>
        <dbReference type="SAM" id="MobiDB-lite"/>
    </source>
</evidence>
<feature type="signal peptide" evidence="8">
    <location>
        <begin position="1"/>
        <end position="27"/>
    </location>
</feature>